<feature type="domain" description="VWFA" evidence="2">
    <location>
        <begin position="422"/>
        <end position="636"/>
    </location>
</feature>
<dbReference type="PANTHER" id="PTHR41248">
    <property type="entry name" value="NORD PROTEIN"/>
    <property type="match status" value="1"/>
</dbReference>
<dbReference type="SUPFAM" id="SSF53300">
    <property type="entry name" value="vWA-like"/>
    <property type="match status" value="1"/>
</dbReference>
<proteinExistence type="predicted"/>
<comment type="caution">
    <text evidence="3">The sequence shown here is derived from an EMBL/GenBank/DDBJ whole genome shotgun (WGS) entry which is preliminary data.</text>
</comment>
<dbReference type="Pfam" id="PF11775">
    <property type="entry name" value="CobT_C"/>
    <property type="match status" value="1"/>
</dbReference>
<dbReference type="Gene3D" id="3.40.50.410">
    <property type="entry name" value="von Willebrand factor, type A domain"/>
    <property type="match status" value="1"/>
</dbReference>
<evidence type="ECO:0000313" key="3">
    <source>
        <dbReference type="EMBL" id="MDI2090833.1"/>
    </source>
</evidence>
<feature type="compositionally biased region" description="Acidic residues" evidence="1">
    <location>
        <begin position="247"/>
        <end position="267"/>
    </location>
</feature>
<dbReference type="InterPro" id="IPR002035">
    <property type="entry name" value="VWF_A"/>
</dbReference>
<evidence type="ECO:0000313" key="4">
    <source>
        <dbReference type="Proteomes" id="UP001431634"/>
    </source>
</evidence>
<dbReference type="InterPro" id="IPR025861">
    <property type="entry name" value="CobT_VWA_dom"/>
</dbReference>
<feature type="compositionally biased region" description="Low complexity" evidence="1">
    <location>
        <begin position="268"/>
        <end position="280"/>
    </location>
</feature>
<dbReference type="RefSeq" id="WP_281447952.1">
    <property type="nucleotide sequence ID" value="NZ_JASBAO010000001.1"/>
</dbReference>
<dbReference type="PROSITE" id="PS50234">
    <property type="entry name" value="VWFA"/>
    <property type="match status" value="1"/>
</dbReference>
<gene>
    <name evidence="3" type="ORF">QJV27_05500</name>
</gene>
<organism evidence="3 4">
    <name type="scientific">Commensalibacter oyaizuii</name>
    <dbReference type="NCBI Taxonomy" id="3043873"/>
    <lineage>
        <taxon>Bacteria</taxon>
        <taxon>Pseudomonadati</taxon>
        <taxon>Pseudomonadota</taxon>
        <taxon>Alphaproteobacteria</taxon>
        <taxon>Acetobacterales</taxon>
        <taxon>Acetobacteraceae</taxon>
    </lineage>
</organism>
<dbReference type="InterPro" id="IPR036465">
    <property type="entry name" value="vWFA_dom_sf"/>
</dbReference>
<dbReference type="Proteomes" id="UP001431634">
    <property type="component" value="Unassembled WGS sequence"/>
</dbReference>
<accession>A0ABT6Q164</accession>
<dbReference type="CDD" id="cd01454">
    <property type="entry name" value="vWA_norD_type"/>
    <property type="match status" value="1"/>
</dbReference>
<keyword evidence="4" id="KW-1185">Reference proteome</keyword>
<name>A0ABT6Q164_9PROT</name>
<dbReference type="InterPro" id="IPR051928">
    <property type="entry name" value="NorD/CobT"/>
</dbReference>
<evidence type="ECO:0000259" key="2">
    <source>
        <dbReference type="PROSITE" id="PS50234"/>
    </source>
</evidence>
<reference evidence="3" key="1">
    <citation type="submission" date="2023-05" db="EMBL/GenBank/DDBJ databases">
        <title>Whole genome sequence of Commensalibacter sp.</title>
        <authorList>
            <person name="Charoenyingcharoen P."/>
            <person name="Yukphan P."/>
        </authorList>
    </citation>
    <scope>NUCLEOTIDE SEQUENCE</scope>
    <source>
        <strain evidence="3">TBRC 16381</strain>
    </source>
</reference>
<protein>
    <submittedName>
        <fullName evidence="3">Cobaltochelatase subunit CobT</fullName>
    </submittedName>
</protein>
<dbReference type="InterPro" id="IPR006538">
    <property type="entry name" value="CobT"/>
</dbReference>
<feature type="region of interest" description="Disordered" evidence="1">
    <location>
        <begin position="234"/>
        <end position="318"/>
    </location>
</feature>
<dbReference type="PIRSF" id="PIRSF031715">
    <property type="entry name" value="Cob_chel_CobT"/>
    <property type="match status" value="1"/>
</dbReference>
<dbReference type="Pfam" id="PF06213">
    <property type="entry name" value="CobT"/>
    <property type="match status" value="1"/>
</dbReference>
<feature type="region of interest" description="Disordered" evidence="1">
    <location>
        <begin position="1"/>
        <end position="24"/>
    </location>
</feature>
<dbReference type="EMBL" id="JASBAO010000001">
    <property type="protein sequence ID" value="MDI2090833.1"/>
    <property type="molecule type" value="Genomic_DNA"/>
</dbReference>
<dbReference type="PANTHER" id="PTHR41248:SF1">
    <property type="entry name" value="NORD PROTEIN"/>
    <property type="match status" value="1"/>
</dbReference>
<dbReference type="SMART" id="SM00327">
    <property type="entry name" value="VWA"/>
    <property type="match status" value="1"/>
</dbReference>
<sequence>MQEDQKKSSSSHTPPLKKETYDPEQFKQATIGVIHALSGRTDTNVNFYSGPLRHQATHSHVTQTTVHLPTPPSVQDPIGLTQLRGAADSIALRLKYHNPNIHETNQPEMGDAKTTFDALEQVRVEALGSQHMQGIAANLRAVVEYTSHAEGHARMNKAEQMPPQTALALLAREKLTGEPVPKESRRVLQLWRNRLNKNGEDALEQMMLHMHNQKDYAKAAQKLLTAYHLMEDLEETEKEKESSDNNDNQDQDTPDNPDETLQDEQSEPQEQQQPEEQTPQLAQGMDNLDLPDAQEGEGFEAQEQPAGPQEGPPPPLSEVEDQQYRIYTKNFDEVVTADQLCNAEELAYLRKQLDQQLHHIQNVISKLANRLQRKLMAQQRRSWNFDLEEGLLDASKLPRVILNPASSLTFKQEKETDFKDTIVTLLIDNSGSMRGKPISIAAMCGDILARTLERCAVKVEVLGFTTRAWKGGRSREQWLGSGRPVEPGRLNDLRHIIYKSADQPWRHARRNLGLMLQEGILKENIDGEALHWAWQRLRHRTENRKILMVISDGAPVDDSTLSANNPEYLELHLRRMIARIEAQPDIELTAIGIGHDVTRYYQRAVTITNAEQLGGTMMQELANLFDINRKTILKRN</sequence>
<evidence type="ECO:0000256" key="1">
    <source>
        <dbReference type="SAM" id="MobiDB-lite"/>
    </source>
</evidence>